<organism evidence="2 3">
    <name type="scientific">Pseudorhizobium banfieldiae</name>
    <dbReference type="NCBI Taxonomy" id="1125847"/>
    <lineage>
        <taxon>Bacteria</taxon>
        <taxon>Pseudomonadati</taxon>
        <taxon>Pseudomonadota</taxon>
        <taxon>Alphaproteobacteria</taxon>
        <taxon>Hyphomicrobiales</taxon>
        <taxon>Rhizobiaceae</taxon>
        <taxon>Rhizobium/Agrobacterium group</taxon>
        <taxon>Pseudorhizobium</taxon>
    </lineage>
</organism>
<gene>
    <name evidence="2" type="ORF">NT26_0126</name>
</gene>
<feature type="region of interest" description="Disordered" evidence="1">
    <location>
        <begin position="1"/>
        <end position="55"/>
    </location>
</feature>
<name>L0NAR8_9HYPH</name>
<accession>L0NAR8</accession>
<evidence type="ECO:0000256" key="1">
    <source>
        <dbReference type="SAM" id="MobiDB-lite"/>
    </source>
</evidence>
<dbReference type="KEGG" id="rht:NT26_0126"/>
<feature type="compositionally biased region" description="Low complexity" evidence="1">
    <location>
        <begin position="18"/>
        <end position="31"/>
    </location>
</feature>
<sequence length="84" mass="8910">MHGFPEPDMAARGRLDRSAASSARSMAFTSSTLPARYGLDGSAGPRLPATVSRNTPATEAGVLWERVLYAGTMGEKKNPLTCKI</sequence>
<dbReference type="EMBL" id="FO082820">
    <property type="protein sequence ID" value="CCF17851.1"/>
    <property type="molecule type" value="Genomic_DNA"/>
</dbReference>
<dbReference type="AlphaFoldDB" id="L0NAR8"/>
<keyword evidence="3" id="KW-1185">Reference proteome</keyword>
<dbReference type="Proteomes" id="UP000010792">
    <property type="component" value="Chromosome"/>
</dbReference>
<dbReference type="STRING" id="1125847.NT26_0126"/>
<evidence type="ECO:0000313" key="2">
    <source>
        <dbReference type="EMBL" id="CCF17851.1"/>
    </source>
</evidence>
<protein>
    <submittedName>
        <fullName evidence="2">Uncharacterized protein</fullName>
    </submittedName>
</protein>
<evidence type="ECO:0000313" key="3">
    <source>
        <dbReference type="Proteomes" id="UP000010792"/>
    </source>
</evidence>
<proteinExistence type="predicted"/>
<reference evidence="2 3" key="1">
    <citation type="journal article" date="2013" name="Genome Biol. Evol.">
        <title>Life in an arsenic-containing gold mine: genome and physiology of the autotrophic arsenite-oxidizing bacterium rhizobium sp. NT-26.</title>
        <authorList>
            <person name="Andres J."/>
            <person name="Arsene-Ploetze F."/>
            <person name="Barbe V."/>
            <person name="Brochier-Armanet C."/>
            <person name="Cleiss-Arnold J."/>
            <person name="Coppee J.Y."/>
            <person name="Dillies M.A."/>
            <person name="Geist"/>
            <person name="L"/>
            <person name="Joublin A."/>
            <person name="Koechler S."/>
            <person name="Lassalle F."/>
            <person name="Marchal M."/>
            <person name="Medigue C."/>
            <person name="Muller D."/>
            <person name="Nesme X."/>
            <person name="Plewniak F."/>
            <person name="Proux C."/>
            <person name="Ramirez-Bahena M.H."/>
            <person name="Schenowitz C."/>
            <person name="Sismeiro O."/>
            <person name="Vallenet D."/>
            <person name="Santini J.M."/>
            <person name="Bertin P.N."/>
        </authorList>
    </citation>
    <scope>NUCLEOTIDE SEQUENCE [LARGE SCALE GENOMIC DNA]</scope>
    <source>
        <strain evidence="2 3">NT-26</strain>
    </source>
</reference>